<keyword evidence="1" id="KW-0812">Transmembrane</keyword>
<organism evidence="2 3">
    <name type="scientific">Parnassius mnemosyne</name>
    <name type="common">clouded apollo</name>
    <dbReference type="NCBI Taxonomy" id="213953"/>
    <lineage>
        <taxon>Eukaryota</taxon>
        <taxon>Metazoa</taxon>
        <taxon>Ecdysozoa</taxon>
        <taxon>Arthropoda</taxon>
        <taxon>Hexapoda</taxon>
        <taxon>Insecta</taxon>
        <taxon>Pterygota</taxon>
        <taxon>Neoptera</taxon>
        <taxon>Endopterygota</taxon>
        <taxon>Lepidoptera</taxon>
        <taxon>Glossata</taxon>
        <taxon>Ditrysia</taxon>
        <taxon>Papilionoidea</taxon>
        <taxon>Papilionidae</taxon>
        <taxon>Parnassiinae</taxon>
        <taxon>Parnassini</taxon>
        <taxon>Parnassius</taxon>
        <taxon>Driopa</taxon>
    </lineage>
</organism>
<sequence>MPLGKFGKITLSWIAVTVTSLSLFVVAKNYVNERRIENMKARERMRKSNEGEYPDLYRKLFVNIELNK</sequence>
<evidence type="ECO:0000313" key="2">
    <source>
        <dbReference type="EMBL" id="CAK1595036.1"/>
    </source>
</evidence>
<protein>
    <submittedName>
        <fullName evidence="2">Uncharacterized protein</fullName>
    </submittedName>
</protein>
<reference evidence="2 3" key="1">
    <citation type="submission" date="2023-11" db="EMBL/GenBank/DDBJ databases">
        <authorList>
            <person name="Hedman E."/>
            <person name="Englund M."/>
            <person name="Stromberg M."/>
            <person name="Nyberg Akerstrom W."/>
            <person name="Nylinder S."/>
            <person name="Jareborg N."/>
            <person name="Kallberg Y."/>
            <person name="Kronander E."/>
        </authorList>
    </citation>
    <scope>NUCLEOTIDE SEQUENCE [LARGE SCALE GENOMIC DNA]</scope>
</reference>
<comment type="caution">
    <text evidence="2">The sequence shown here is derived from an EMBL/GenBank/DDBJ whole genome shotgun (WGS) entry which is preliminary data.</text>
</comment>
<keyword evidence="3" id="KW-1185">Reference proteome</keyword>
<keyword evidence="1" id="KW-1133">Transmembrane helix</keyword>
<name>A0AAV1LN44_9NEOP</name>
<dbReference type="Proteomes" id="UP001314205">
    <property type="component" value="Unassembled WGS sequence"/>
</dbReference>
<dbReference type="Pfam" id="PF15932">
    <property type="entry name" value="DUF4748"/>
    <property type="match status" value="1"/>
</dbReference>
<proteinExistence type="predicted"/>
<gene>
    <name evidence="2" type="ORF">PARMNEM_LOCUS14585</name>
</gene>
<dbReference type="AlphaFoldDB" id="A0AAV1LN44"/>
<dbReference type="InterPro" id="IPR031833">
    <property type="entry name" value="DUF4748"/>
</dbReference>
<evidence type="ECO:0000313" key="3">
    <source>
        <dbReference type="Proteomes" id="UP001314205"/>
    </source>
</evidence>
<keyword evidence="1" id="KW-0472">Membrane</keyword>
<accession>A0AAV1LN44</accession>
<evidence type="ECO:0000256" key="1">
    <source>
        <dbReference type="SAM" id="Phobius"/>
    </source>
</evidence>
<feature type="transmembrane region" description="Helical" evidence="1">
    <location>
        <begin position="12"/>
        <end position="31"/>
    </location>
</feature>
<dbReference type="EMBL" id="CAVLGL010000091">
    <property type="protein sequence ID" value="CAK1595036.1"/>
    <property type="molecule type" value="Genomic_DNA"/>
</dbReference>